<reference evidence="1 2" key="1">
    <citation type="journal article" date="2019" name="Commun. Biol.">
        <title>The bagworm genome reveals a unique fibroin gene that provides high tensile strength.</title>
        <authorList>
            <person name="Kono N."/>
            <person name="Nakamura H."/>
            <person name="Ohtoshi R."/>
            <person name="Tomita M."/>
            <person name="Numata K."/>
            <person name="Arakawa K."/>
        </authorList>
    </citation>
    <scope>NUCLEOTIDE SEQUENCE [LARGE SCALE GENOMIC DNA]</scope>
</reference>
<sequence>MHVTRKSARSAITWEQRSAGIHTLGAAAATTTNSDGRTEAELIKEQILSCKQDTRETASSFGDRIEVLLHEALDTITIQWEDESSQKVMTDDFKRVAVKTFIKGLRDRALRARFIDQQKKS</sequence>
<organism evidence="1 2">
    <name type="scientific">Eumeta variegata</name>
    <name type="common">Bagworm moth</name>
    <name type="synonym">Eumeta japonica</name>
    <dbReference type="NCBI Taxonomy" id="151549"/>
    <lineage>
        <taxon>Eukaryota</taxon>
        <taxon>Metazoa</taxon>
        <taxon>Ecdysozoa</taxon>
        <taxon>Arthropoda</taxon>
        <taxon>Hexapoda</taxon>
        <taxon>Insecta</taxon>
        <taxon>Pterygota</taxon>
        <taxon>Neoptera</taxon>
        <taxon>Endopterygota</taxon>
        <taxon>Lepidoptera</taxon>
        <taxon>Glossata</taxon>
        <taxon>Ditrysia</taxon>
        <taxon>Tineoidea</taxon>
        <taxon>Psychidae</taxon>
        <taxon>Oiketicinae</taxon>
        <taxon>Eumeta</taxon>
    </lineage>
</organism>
<evidence type="ECO:0000313" key="2">
    <source>
        <dbReference type="Proteomes" id="UP000299102"/>
    </source>
</evidence>
<dbReference type="EMBL" id="BGZK01005908">
    <property type="protein sequence ID" value="GBP15967.1"/>
    <property type="molecule type" value="Genomic_DNA"/>
</dbReference>
<dbReference type="AlphaFoldDB" id="A0A4C1TPR5"/>
<comment type="caution">
    <text evidence="1">The sequence shown here is derived from an EMBL/GenBank/DDBJ whole genome shotgun (WGS) entry which is preliminary data.</text>
</comment>
<dbReference type="OrthoDB" id="8062108at2759"/>
<proteinExistence type="predicted"/>
<name>A0A4C1TPR5_EUMVA</name>
<evidence type="ECO:0000313" key="1">
    <source>
        <dbReference type="EMBL" id="GBP15967.1"/>
    </source>
</evidence>
<accession>A0A4C1TPR5</accession>
<keyword evidence="2" id="KW-1185">Reference proteome</keyword>
<protein>
    <submittedName>
        <fullName evidence="1">Uncharacterized protein</fullName>
    </submittedName>
</protein>
<dbReference type="Proteomes" id="UP000299102">
    <property type="component" value="Unassembled WGS sequence"/>
</dbReference>
<gene>
    <name evidence="1" type="ORF">EVAR_67350_1</name>
</gene>